<dbReference type="PANTHER" id="PTHR15348">
    <property type="entry name" value="AT-RICH INTERACTIVE DOMAIN-CONTAINING PROTEIN ARID DOMAIN- CONTAINING PROTEIN DEAD RINGER PROTEIN B-CELL REGULATOR OF IGH TRANSCRIPTION BRIGHT"/>
    <property type="match status" value="1"/>
</dbReference>
<keyword evidence="2" id="KW-0238">DNA-binding</keyword>
<dbReference type="InterPro" id="IPR045147">
    <property type="entry name" value="ARI3A/B/C"/>
</dbReference>
<keyword evidence="1" id="KW-0805">Transcription regulation</keyword>
<dbReference type="HOGENOM" id="CLU_135370_1_0_1"/>
<dbReference type="GO" id="GO:0005634">
    <property type="term" value="C:nucleus"/>
    <property type="evidence" value="ECO:0007669"/>
    <property type="project" value="TreeGrafter"/>
</dbReference>
<name>T1GUW4_MEGSC</name>
<keyword evidence="3" id="KW-0804">Transcription</keyword>
<evidence type="ECO:0000256" key="1">
    <source>
        <dbReference type="ARBA" id="ARBA00023015"/>
    </source>
</evidence>
<evidence type="ECO:0000256" key="2">
    <source>
        <dbReference type="ARBA" id="ARBA00023125"/>
    </source>
</evidence>
<dbReference type="InterPro" id="IPR036431">
    <property type="entry name" value="ARID_dom_sf"/>
</dbReference>
<keyword evidence="4" id="KW-0539">Nucleus</keyword>
<proteinExistence type="predicted"/>
<dbReference type="InterPro" id="IPR001606">
    <property type="entry name" value="ARID_dom"/>
</dbReference>
<dbReference type="SUPFAM" id="SSF46774">
    <property type="entry name" value="ARID-like"/>
    <property type="match status" value="1"/>
</dbReference>
<dbReference type="PANTHER" id="PTHR15348:SF0">
    <property type="entry name" value="PROTEIN DEAD RINGER"/>
    <property type="match status" value="1"/>
</dbReference>
<dbReference type="Proteomes" id="UP000015102">
    <property type="component" value="Unassembled WGS sequence"/>
</dbReference>
<evidence type="ECO:0000313" key="7">
    <source>
        <dbReference type="Proteomes" id="UP000015102"/>
    </source>
</evidence>
<keyword evidence="7" id="KW-1185">Reference proteome</keyword>
<evidence type="ECO:0000256" key="3">
    <source>
        <dbReference type="ARBA" id="ARBA00023163"/>
    </source>
</evidence>
<dbReference type="OMA" id="YEWSRTI"/>
<dbReference type="Pfam" id="PF01388">
    <property type="entry name" value="ARID"/>
    <property type="match status" value="1"/>
</dbReference>
<accession>T1GUW4</accession>
<evidence type="ECO:0000313" key="6">
    <source>
        <dbReference type="EnsemblMetazoa" id="MESCA007536-PA"/>
    </source>
</evidence>
<dbReference type="GO" id="GO:0006357">
    <property type="term" value="P:regulation of transcription by RNA polymerase II"/>
    <property type="evidence" value="ECO:0007669"/>
    <property type="project" value="InterPro"/>
</dbReference>
<organism evidence="6 7">
    <name type="scientific">Megaselia scalaris</name>
    <name type="common">Humpbacked fly</name>
    <name type="synonym">Phora scalaris</name>
    <dbReference type="NCBI Taxonomy" id="36166"/>
    <lineage>
        <taxon>Eukaryota</taxon>
        <taxon>Metazoa</taxon>
        <taxon>Ecdysozoa</taxon>
        <taxon>Arthropoda</taxon>
        <taxon>Hexapoda</taxon>
        <taxon>Insecta</taxon>
        <taxon>Pterygota</taxon>
        <taxon>Neoptera</taxon>
        <taxon>Endopterygota</taxon>
        <taxon>Diptera</taxon>
        <taxon>Brachycera</taxon>
        <taxon>Muscomorpha</taxon>
        <taxon>Platypezoidea</taxon>
        <taxon>Phoridae</taxon>
        <taxon>Megaseliini</taxon>
        <taxon>Megaselia</taxon>
    </lineage>
</organism>
<reference evidence="6" key="2">
    <citation type="submission" date="2015-06" db="UniProtKB">
        <authorList>
            <consortium name="EnsemblMetazoa"/>
        </authorList>
    </citation>
    <scope>IDENTIFICATION</scope>
</reference>
<dbReference type="Gene3D" id="1.10.150.60">
    <property type="entry name" value="ARID DNA-binding domain"/>
    <property type="match status" value="1"/>
</dbReference>
<dbReference type="SMART" id="SM01014">
    <property type="entry name" value="ARID"/>
    <property type="match status" value="1"/>
</dbReference>
<dbReference type="AlphaFoldDB" id="T1GUW4"/>
<dbReference type="GO" id="GO:0003677">
    <property type="term" value="F:DNA binding"/>
    <property type="evidence" value="ECO:0007669"/>
    <property type="project" value="UniProtKB-KW"/>
</dbReference>
<feature type="domain" description="ARID" evidence="5">
    <location>
        <begin position="1"/>
        <end position="79"/>
    </location>
</feature>
<evidence type="ECO:0000259" key="5">
    <source>
        <dbReference type="PROSITE" id="PS51011"/>
    </source>
</evidence>
<evidence type="ECO:0000256" key="4">
    <source>
        <dbReference type="ARBA" id="ARBA00023242"/>
    </source>
</evidence>
<sequence length="136" mass="15470">MIKRGTPITRFPIMAKQTLDLYELYKLVVERGGLLEVINKKLWQEIIKGLHLPQSITSAAFTLRTQYRRYLYPIECEKRGFSTPEELQAVIDGNRREGRSTSVENTIPSRNNINSLSNLNSSFGNGLNMSSSSVFD</sequence>
<dbReference type="PROSITE" id="PS51011">
    <property type="entry name" value="ARID"/>
    <property type="match status" value="1"/>
</dbReference>
<protein>
    <recommendedName>
        <fullName evidence="5">ARID domain-containing protein</fullName>
    </recommendedName>
</protein>
<dbReference type="STRING" id="36166.T1GUW4"/>
<dbReference type="EnsemblMetazoa" id="MESCA007536-RA">
    <property type="protein sequence ID" value="MESCA007536-PA"/>
    <property type="gene ID" value="MESCA007536"/>
</dbReference>
<dbReference type="EMBL" id="CAQQ02157171">
    <property type="status" value="NOT_ANNOTATED_CDS"/>
    <property type="molecule type" value="Genomic_DNA"/>
</dbReference>
<dbReference type="SMART" id="SM00501">
    <property type="entry name" value="BRIGHT"/>
    <property type="match status" value="1"/>
</dbReference>
<reference evidence="7" key="1">
    <citation type="submission" date="2013-02" db="EMBL/GenBank/DDBJ databases">
        <authorList>
            <person name="Hughes D."/>
        </authorList>
    </citation>
    <scope>NUCLEOTIDE SEQUENCE</scope>
    <source>
        <strain>Durham</strain>
        <strain evidence="7">NC isolate 2 -- Noor lab</strain>
    </source>
</reference>